<evidence type="ECO:0000256" key="3">
    <source>
        <dbReference type="ARBA" id="ARBA00022676"/>
    </source>
</evidence>
<dbReference type="InterPro" id="IPR002659">
    <property type="entry name" value="Glyco_trans_31"/>
</dbReference>
<evidence type="ECO:0000256" key="7">
    <source>
        <dbReference type="ARBA" id="ARBA00022989"/>
    </source>
</evidence>
<evidence type="ECO:0000256" key="2">
    <source>
        <dbReference type="ARBA" id="ARBA00008661"/>
    </source>
</evidence>
<evidence type="ECO:0000256" key="8">
    <source>
        <dbReference type="ARBA" id="ARBA00023034"/>
    </source>
</evidence>
<dbReference type="Pfam" id="PF01762">
    <property type="entry name" value="Galactosyl_T"/>
    <property type="match status" value="2"/>
</dbReference>
<keyword evidence="4" id="KW-0808">Transferase</keyword>
<evidence type="ECO:0000256" key="4">
    <source>
        <dbReference type="ARBA" id="ARBA00022679"/>
    </source>
</evidence>
<comment type="caution">
    <text evidence="11">The sequence shown here is derived from an EMBL/GenBank/DDBJ whole genome shotgun (WGS) entry which is preliminary data.</text>
</comment>
<comment type="similarity">
    <text evidence="2 10">Belongs to the glycosyltransferase 31 family.</text>
</comment>
<dbReference type="PANTHER" id="PTHR11214:SF3">
    <property type="entry name" value="BETA-1,3-GALACTOSYLTRANSFERASE 6"/>
    <property type="match status" value="1"/>
</dbReference>
<keyword evidence="5" id="KW-0812">Transmembrane</keyword>
<dbReference type="EC" id="2.4.1.-" evidence="10"/>
<name>A0A835Z4X8_9STRA</name>
<comment type="subcellular location">
    <subcellularLocation>
        <location evidence="1 10">Golgi apparatus membrane</location>
        <topology evidence="1 10">Single-pass type II membrane protein</topology>
    </subcellularLocation>
</comment>
<keyword evidence="7" id="KW-1133">Transmembrane helix</keyword>
<keyword evidence="12" id="KW-1185">Reference proteome</keyword>
<gene>
    <name evidence="11" type="ORF">JKP88DRAFT_306743</name>
</gene>
<reference evidence="11" key="1">
    <citation type="submission" date="2021-02" db="EMBL/GenBank/DDBJ databases">
        <title>First Annotated Genome of the Yellow-green Alga Tribonema minus.</title>
        <authorList>
            <person name="Mahan K.M."/>
        </authorList>
    </citation>
    <scope>NUCLEOTIDE SEQUENCE</scope>
    <source>
        <strain evidence="11">UTEX B ZZ1240</strain>
    </source>
</reference>
<evidence type="ECO:0000256" key="6">
    <source>
        <dbReference type="ARBA" id="ARBA00022968"/>
    </source>
</evidence>
<dbReference type="OrthoDB" id="202235at2759"/>
<dbReference type="GO" id="GO:0016758">
    <property type="term" value="F:hexosyltransferase activity"/>
    <property type="evidence" value="ECO:0007669"/>
    <property type="project" value="InterPro"/>
</dbReference>
<dbReference type="GO" id="GO:0006493">
    <property type="term" value="P:protein O-linked glycosylation"/>
    <property type="evidence" value="ECO:0007669"/>
    <property type="project" value="TreeGrafter"/>
</dbReference>
<dbReference type="GO" id="GO:0000139">
    <property type="term" value="C:Golgi membrane"/>
    <property type="evidence" value="ECO:0007669"/>
    <property type="project" value="UniProtKB-SubCell"/>
</dbReference>
<accession>A0A835Z4X8</accession>
<keyword evidence="8 10" id="KW-0333">Golgi apparatus</keyword>
<dbReference type="AlphaFoldDB" id="A0A835Z4X8"/>
<dbReference type="Proteomes" id="UP000664859">
    <property type="component" value="Unassembled WGS sequence"/>
</dbReference>
<keyword evidence="6" id="KW-0735">Signal-anchor</keyword>
<evidence type="ECO:0000256" key="9">
    <source>
        <dbReference type="ARBA" id="ARBA00023136"/>
    </source>
</evidence>
<keyword evidence="3 10" id="KW-0328">Glycosyltransferase</keyword>
<evidence type="ECO:0000256" key="10">
    <source>
        <dbReference type="RuleBase" id="RU363063"/>
    </source>
</evidence>
<sequence length="348" mass="38420">MIAERAGGPAIAYNRLQESTLQQTVTPYFDFVLTIFSGDSEQAAEKREQLRTSYSAYSKGLHVQDANGLSHDYTVKVLFLVSHPDAPEDGLLDGDVLYVRCPEGYRNIVLKTKAMLSVVAHFNFKYLMKSDDDTVVCLNKVAKRMAVLPPAVQDRVYAGVPTACGLEAHSDSGRIIRDPTHKWHDAKFVAHTLGGLDCYPAYHQSNFVAHTLGGLDCYLAHHQRQRGLRGGACGQSLLELKLAVHNSLDKYPAYHQGAFYLLSQPLVAHLHRGRAQLVAFANEDVTVGAWMMALNREMVALGSLSAAHLWDCTCATPTKWLRYDPNVFHHNCKALAQLQACAANLPAC</sequence>
<protein>
    <recommendedName>
        <fullName evidence="10">Hexosyltransferase</fullName>
        <ecNumber evidence="10">2.4.1.-</ecNumber>
    </recommendedName>
</protein>
<evidence type="ECO:0000313" key="12">
    <source>
        <dbReference type="Proteomes" id="UP000664859"/>
    </source>
</evidence>
<dbReference type="EMBL" id="JAFCMP010000085">
    <property type="protein sequence ID" value="KAG5187682.1"/>
    <property type="molecule type" value="Genomic_DNA"/>
</dbReference>
<organism evidence="11 12">
    <name type="scientific">Tribonema minus</name>
    <dbReference type="NCBI Taxonomy" id="303371"/>
    <lineage>
        <taxon>Eukaryota</taxon>
        <taxon>Sar</taxon>
        <taxon>Stramenopiles</taxon>
        <taxon>Ochrophyta</taxon>
        <taxon>PX clade</taxon>
        <taxon>Xanthophyceae</taxon>
        <taxon>Tribonematales</taxon>
        <taxon>Tribonemataceae</taxon>
        <taxon>Tribonema</taxon>
    </lineage>
</organism>
<evidence type="ECO:0000256" key="5">
    <source>
        <dbReference type="ARBA" id="ARBA00022692"/>
    </source>
</evidence>
<evidence type="ECO:0000313" key="11">
    <source>
        <dbReference type="EMBL" id="KAG5187682.1"/>
    </source>
</evidence>
<proteinExistence type="inferred from homology"/>
<evidence type="ECO:0000256" key="1">
    <source>
        <dbReference type="ARBA" id="ARBA00004323"/>
    </source>
</evidence>
<dbReference type="PANTHER" id="PTHR11214">
    <property type="entry name" value="BETA-1,3-N-ACETYLGLUCOSAMINYLTRANSFERASE"/>
    <property type="match status" value="1"/>
</dbReference>
<keyword evidence="9" id="KW-0472">Membrane</keyword>